<feature type="transmembrane region" description="Helical" evidence="1">
    <location>
        <begin position="12"/>
        <end position="31"/>
    </location>
</feature>
<name>A0A0F8ZI18_9ZZZZ</name>
<accession>A0A0F8ZI18</accession>
<keyword evidence="1" id="KW-0812">Transmembrane</keyword>
<keyword evidence="1" id="KW-0472">Membrane</keyword>
<organism evidence="2">
    <name type="scientific">marine sediment metagenome</name>
    <dbReference type="NCBI Taxonomy" id="412755"/>
    <lineage>
        <taxon>unclassified sequences</taxon>
        <taxon>metagenomes</taxon>
        <taxon>ecological metagenomes</taxon>
    </lineage>
</organism>
<reference evidence="2" key="1">
    <citation type="journal article" date="2015" name="Nature">
        <title>Complex archaea that bridge the gap between prokaryotes and eukaryotes.</title>
        <authorList>
            <person name="Spang A."/>
            <person name="Saw J.H."/>
            <person name="Jorgensen S.L."/>
            <person name="Zaremba-Niedzwiedzka K."/>
            <person name="Martijn J."/>
            <person name="Lind A.E."/>
            <person name="van Eijk R."/>
            <person name="Schleper C."/>
            <person name="Guy L."/>
            <person name="Ettema T.J."/>
        </authorList>
    </citation>
    <scope>NUCLEOTIDE SEQUENCE</scope>
</reference>
<evidence type="ECO:0000313" key="2">
    <source>
        <dbReference type="EMBL" id="KKK93442.1"/>
    </source>
</evidence>
<evidence type="ECO:0000256" key="1">
    <source>
        <dbReference type="SAM" id="Phobius"/>
    </source>
</evidence>
<protein>
    <submittedName>
        <fullName evidence="2">Uncharacterized protein</fullName>
    </submittedName>
</protein>
<dbReference type="EMBL" id="LAZR01047772">
    <property type="protein sequence ID" value="KKK93442.1"/>
    <property type="molecule type" value="Genomic_DNA"/>
</dbReference>
<proteinExistence type="predicted"/>
<gene>
    <name evidence="2" type="ORF">LCGC14_2692840</name>
</gene>
<comment type="caution">
    <text evidence="2">The sequence shown here is derived from an EMBL/GenBank/DDBJ whole genome shotgun (WGS) entry which is preliminary data.</text>
</comment>
<sequence length="260" mass="29692">MNITVTEIIVLLGGWTVIVAGLVIWIGKLVAEKVTLKWKEQQQKEIETLRSELTRDRIAMETAISSFSSGQIAVQEKKIQATEKLWKRVLKIRKVCQSVIFFYSIHHPSEYNEVFVKPNMKAMISNLDDSIIDQISFDTEDFESNRPFLGEKLWLLFFIYRAFLGRITLILVDGLKEEKIKDWREDHGVNSLLKYVLSNEQITAVTVDSPIAMHKAITLLEAMLLEEISLIVSGSKASKDTFELAKKLGELTGKMVETKK</sequence>
<dbReference type="AlphaFoldDB" id="A0A0F8ZI18"/>
<keyword evidence="1" id="KW-1133">Transmembrane helix</keyword>